<dbReference type="Proteomes" id="UP000678374">
    <property type="component" value="Unassembled WGS sequence"/>
</dbReference>
<proteinExistence type="predicted"/>
<evidence type="ECO:0000313" key="2">
    <source>
        <dbReference type="EMBL" id="MBQ0959037.1"/>
    </source>
</evidence>
<keyword evidence="2" id="KW-0479">Metal-binding</keyword>
<evidence type="ECO:0000313" key="3">
    <source>
        <dbReference type="Proteomes" id="UP000678374"/>
    </source>
</evidence>
<dbReference type="EMBL" id="JAGQDE010000006">
    <property type="protein sequence ID" value="MBQ0959037.1"/>
    <property type="molecule type" value="Genomic_DNA"/>
</dbReference>
<gene>
    <name evidence="2" type="ORF">KAK06_08695</name>
</gene>
<dbReference type="Gene3D" id="2.60.260.40">
    <property type="entry name" value="q5lls5 like domains"/>
    <property type="match status" value="1"/>
</dbReference>
<dbReference type="AlphaFoldDB" id="A0A941BIY4"/>
<accession>A0A941BIY4</accession>
<dbReference type="Pfam" id="PF10276">
    <property type="entry name" value="zf-CHCC"/>
    <property type="match status" value="1"/>
</dbReference>
<dbReference type="RefSeq" id="WP_210801558.1">
    <property type="nucleotide sequence ID" value="NZ_JAGQDE010000006.1"/>
</dbReference>
<sequence length="68" mass="7494">MSEQHSVVEVSAKDLQGPGVVFCPNPKMTQWSTHPKVYVDLSHDGEGRCPYCGTVYRLKAGEKIAHGH</sequence>
<comment type="caution">
    <text evidence="2">The sequence shown here is derived from an EMBL/GenBank/DDBJ whole genome shotgun (WGS) entry which is preliminary data.</text>
</comment>
<dbReference type="InterPro" id="IPR019401">
    <property type="entry name" value="Znf_CHCC"/>
</dbReference>
<organism evidence="2 3">
    <name type="scientific">Ideonella aquatica</name>
    <dbReference type="NCBI Taxonomy" id="2824119"/>
    <lineage>
        <taxon>Bacteria</taxon>
        <taxon>Pseudomonadati</taxon>
        <taxon>Pseudomonadota</taxon>
        <taxon>Betaproteobacteria</taxon>
        <taxon>Burkholderiales</taxon>
        <taxon>Sphaerotilaceae</taxon>
        <taxon>Ideonella</taxon>
    </lineage>
</organism>
<feature type="domain" description="Zinc finger CHCC-type" evidence="1">
    <location>
        <begin position="33"/>
        <end position="56"/>
    </location>
</feature>
<keyword evidence="2" id="KW-0862">Zinc</keyword>
<protein>
    <submittedName>
        <fullName evidence="2">Zinc-finger domain-containing protein</fullName>
    </submittedName>
</protein>
<name>A0A941BIY4_9BURK</name>
<keyword evidence="2" id="KW-0863">Zinc-finger</keyword>
<evidence type="ECO:0000259" key="1">
    <source>
        <dbReference type="Pfam" id="PF10276"/>
    </source>
</evidence>
<keyword evidence="3" id="KW-1185">Reference proteome</keyword>
<dbReference type="GO" id="GO:0008270">
    <property type="term" value="F:zinc ion binding"/>
    <property type="evidence" value="ECO:0007669"/>
    <property type="project" value="UniProtKB-KW"/>
</dbReference>
<reference evidence="2" key="1">
    <citation type="submission" date="2021-04" db="EMBL/GenBank/DDBJ databases">
        <title>The genome sequence of Ideonella sp. 4Y11.</title>
        <authorList>
            <person name="Liu Y."/>
        </authorList>
    </citation>
    <scope>NUCLEOTIDE SEQUENCE</scope>
    <source>
        <strain evidence="2">4Y11</strain>
    </source>
</reference>